<feature type="transmembrane region" description="Helical" evidence="1">
    <location>
        <begin position="12"/>
        <end position="34"/>
    </location>
</feature>
<dbReference type="Proteomes" id="UP000460881">
    <property type="component" value="Unassembled WGS sequence"/>
</dbReference>
<name>A0A833IL27_BIFLN</name>
<keyword evidence="1" id="KW-1133">Transmembrane helix</keyword>
<evidence type="ECO:0000313" key="3">
    <source>
        <dbReference type="EMBL" id="KAB7358645.1"/>
    </source>
</evidence>
<dbReference type="Proteomes" id="UP000430971">
    <property type="component" value="Unassembled WGS sequence"/>
</dbReference>
<proteinExistence type="predicted"/>
<sequence>MLNERPEGKDKFGYVLIGLLVAFVIILVTSAVIWNSNHPEKVQENFEKIDTQQAEEKKGPKRGPYTIQLKDKKVVDCVGGTLYTYSGISVMPTCDWDHPRQLTPNEKANRQATYATLGDGEQVPCEGSNSYITCGWNLKGKQ</sequence>
<keyword evidence="1" id="KW-0812">Transmembrane</keyword>
<dbReference type="EMBL" id="WDRC01000015">
    <property type="protein sequence ID" value="KAB7358645.1"/>
    <property type="molecule type" value="Genomic_DNA"/>
</dbReference>
<evidence type="ECO:0000256" key="1">
    <source>
        <dbReference type="SAM" id="Phobius"/>
    </source>
</evidence>
<comment type="caution">
    <text evidence="2">The sequence shown here is derived from an EMBL/GenBank/DDBJ whole genome shotgun (WGS) entry which is preliminary data.</text>
</comment>
<evidence type="ECO:0000313" key="5">
    <source>
        <dbReference type="Proteomes" id="UP000460881"/>
    </source>
</evidence>
<accession>A0A833IL27</accession>
<gene>
    <name evidence="3" type="ORF">GBB63_06810</name>
    <name evidence="2" type="ORF">GBB73_06445</name>
</gene>
<dbReference type="EMBL" id="WDRM01000013">
    <property type="protein sequence ID" value="KAB7337411.1"/>
    <property type="molecule type" value="Genomic_DNA"/>
</dbReference>
<evidence type="ECO:0000313" key="4">
    <source>
        <dbReference type="Proteomes" id="UP000430971"/>
    </source>
</evidence>
<reference evidence="4 5" key="1">
    <citation type="journal article" date="2019" name="Nat. Med.">
        <title>A library of human gut bacterial isolates paired with longitudinal multiomics data enables mechanistic microbiome research.</title>
        <authorList>
            <person name="Poyet M."/>
            <person name="Groussin M."/>
            <person name="Gibbons S.M."/>
            <person name="Avila-Pacheco J."/>
            <person name="Jiang X."/>
            <person name="Kearney S.M."/>
            <person name="Perrotta A.R."/>
            <person name="Berdy B."/>
            <person name="Zhao S."/>
            <person name="Lieberman T.D."/>
            <person name="Swanson P.K."/>
            <person name="Smith M."/>
            <person name="Roesemann S."/>
            <person name="Alexander J.E."/>
            <person name="Rich S.A."/>
            <person name="Livny J."/>
            <person name="Vlamakis H."/>
            <person name="Clish C."/>
            <person name="Bullock K."/>
            <person name="Deik A."/>
            <person name="Scott J."/>
            <person name="Pierce K.A."/>
            <person name="Xavier R.J."/>
            <person name="Alm E.J."/>
        </authorList>
    </citation>
    <scope>NUCLEOTIDE SEQUENCE [LARGE SCALE GENOMIC DNA]</scope>
    <source>
        <strain evidence="3 5">BIOML-A55</strain>
        <strain evidence="2 4">BIOML-A65</strain>
    </source>
</reference>
<evidence type="ECO:0000313" key="2">
    <source>
        <dbReference type="EMBL" id="KAB7337411.1"/>
    </source>
</evidence>
<organism evidence="2 4">
    <name type="scientific">Bifidobacterium longum</name>
    <dbReference type="NCBI Taxonomy" id="216816"/>
    <lineage>
        <taxon>Bacteria</taxon>
        <taxon>Bacillati</taxon>
        <taxon>Actinomycetota</taxon>
        <taxon>Actinomycetes</taxon>
        <taxon>Bifidobacteriales</taxon>
        <taxon>Bifidobacteriaceae</taxon>
        <taxon>Bifidobacterium</taxon>
    </lineage>
</organism>
<keyword evidence="1" id="KW-0472">Membrane</keyword>
<dbReference type="AlphaFoldDB" id="A0A833IL27"/>
<protein>
    <submittedName>
        <fullName evidence="2">Uncharacterized protein</fullName>
    </submittedName>
</protein>